<comment type="caution">
    <text evidence="2">The sequence shown here is derived from an EMBL/GenBank/DDBJ whole genome shotgun (WGS) entry which is preliminary data.</text>
</comment>
<protein>
    <submittedName>
        <fullName evidence="2">Uncharacterized protein</fullName>
    </submittedName>
</protein>
<feature type="transmembrane region" description="Helical" evidence="1">
    <location>
        <begin position="147"/>
        <end position="167"/>
    </location>
</feature>
<feature type="transmembrane region" description="Helical" evidence="1">
    <location>
        <begin position="31"/>
        <end position="49"/>
    </location>
</feature>
<keyword evidence="3" id="KW-1185">Reference proteome</keyword>
<evidence type="ECO:0000256" key="1">
    <source>
        <dbReference type="SAM" id="Phobius"/>
    </source>
</evidence>
<feature type="transmembrane region" description="Helical" evidence="1">
    <location>
        <begin position="106"/>
        <end position="127"/>
    </location>
</feature>
<evidence type="ECO:0000313" key="3">
    <source>
        <dbReference type="Proteomes" id="UP000011546"/>
    </source>
</evidence>
<feature type="transmembrane region" description="Helical" evidence="1">
    <location>
        <begin position="214"/>
        <end position="231"/>
    </location>
</feature>
<dbReference type="AlphaFoldDB" id="M0PIZ5"/>
<keyword evidence="1" id="KW-0472">Membrane</keyword>
<reference evidence="2 3" key="1">
    <citation type="journal article" date="2014" name="PLoS Genet.">
        <title>Phylogenetically driven sequencing of extremely halophilic archaea reveals strategies for static and dynamic osmo-response.</title>
        <authorList>
            <person name="Becker E.A."/>
            <person name="Seitzer P.M."/>
            <person name="Tritt A."/>
            <person name="Larsen D."/>
            <person name="Krusor M."/>
            <person name="Yao A.I."/>
            <person name="Wu D."/>
            <person name="Madern D."/>
            <person name="Eisen J.A."/>
            <person name="Darling A.E."/>
            <person name="Facciotti M.T."/>
        </authorList>
    </citation>
    <scope>NUCLEOTIDE SEQUENCE [LARGE SCALE GENOMIC DNA]</scope>
    <source>
        <strain evidence="2 3">JCM 14978</strain>
    </source>
</reference>
<feature type="transmembrane region" description="Helical" evidence="1">
    <location>
        <begin position="187"/>
        <end position="208"/>
    </location>
</feature>
<dbReference type="Proteomes" id="UP000011546">
    <property type="component" value="Unassembled WGS sequence"/>
</dbReference>
<name>M0PIZ5_9EURY</name>
<feature type="transmembrane region" description="Helical" evidence="1">
    <location>
        <begin position="238"/>
        <end position="258"/>
    </location>
</feature>
<sequence>MSQPSYQTSGYYFSMDVRRALLGNPDERHRIAGTIGIVFVFSFLLYAAYWRSNAAYGASTEVTSQFSAIRAVTPELSDSGHSNAAAILYLPTAALAILVQYHGGAVLYTLAAGPVLPVASALARAAFSPLPDVLEIDVLSVTLPTHIRLGLAVGALAVVVGSVFRYWRPPTGRLLSERFFGSSEDRYRALAAIVVIAVLSVPFTFWLYATYPTYQPFSYAVFGAPIAALVYSHWRGIVLAWLGNAAVVLGHSTAIAFIAGSPDYVVDPGFFVPALVIATATGSLGAGAAVVFRELYAVVSR</sequence>
<keyword evidence="1" id="KW-1133">Transmembrane helix</keyword>
<dbReference type="PATRIC" id="fig|1230456.3.peg.237"/>
<feature type="transmembrane region" description="Helical" evidence="1">
    <location>
        <begin position="270"/>
        <end position="292"/>
    </location>
</feature>
<accession>M0PIZ5</accession>
<dbReference type="EMBL" id="AOJH01000009">
    <property type="protein sequence ID" value="EMA69589.1"/>
    <property type="molecule type" value="Genomic_DNA"/>
</dbReference>
<proteinExistence type="predicted"/>
<evidence type="ECO:0000313" key="2">
    <source>
        <dbReference type="EMBL" id="EMA69589.1"/>
    </source>
</evidence>
<keyword evidence="1" id="KW-0812">Transmembrane</keyword>
<organism evidence="2 3">
    <name type="scientific">Halorubrum kocurii JCM 14978</name>
    <dbReference type="NCBI Taxonomy" id="1230456"/>
    <lineage>
        <taxon>Archaea</taxon>
        <taxon>Methanobacteriati</taxon>
        <taxon>Methanobacteriota</taxon>
        <taxon>Stenosarchaea group</taxon>
        <taxon>Halobacteria</taxon>
        <taxon>Halobacteriales</taxon>
        <taxon>Haloferacaceae</taxon>
        <taxon>Halorubrum</taxon>
    </lineage>
</organism>
<gene>
    <name evidence="2" type="ORF">C468_01280</name>
</gene>